<name>A0A2I0KYW4_PUNGR</name>
<evidence type="ECO:0000313" key="1">
    <source>
        <dbReference type="EMBL" id="PKI73667.1"/>
    </source>
</evidence>
<reference evidence="1 2" key="1">
    <citation type="submission" date="2017-11" db="EMBL/GenBank/DDBJ databases">
        <title>De-novo sequencing of pomegranate (Punica granatum L.) genome.</title>
        <authorList>
            <person name="Akparov Z."/>
            <person name="Amiraslanov A."/>
            <person name="Hajiyeva S."/>
            <person name="Abbasov M."/>
            <person name="Kaur K."/>
            <person name="Hamwieh A."/>
            <person name="Solovyev V."/>
            <person name="Salamov A."/>
            <person name="Braich B."/>
            <person name="Kosarev P."/>
            <person name="Mahmoud A."/>
            <person name="Hajiyev E."/>
            <person name="Babayeva S."/>
            <person name="Izzatullayeva V."/>
            <person name="Mammadov A."/>
            <person name="Mammadov A."/>
            <person name="Sharifova S."/>
            <person name="Ojaghi J."/>
            <person name="Eynullazada K."/>
            <person name="Bayramov B."/>
            <person name="Abdulazimova A."/>
            <person name="Shahmuradov I."/>
        </authorList>
    </citation>
    <scope>NUCLEOTIDE SEQUENCE [LARGE SCALE GENOMIC DNA]</scope>
    <source>
        <strain evidence="2">cv. AG2017</strain>
        <tissue evidence="1">Leaf</tissue>
    </source>
</reference>
<accession>A0A2I0KYW4</accession>
<dbReference type="EMBL" id="PGOL01000265">
    <property type="protein sequence ID" value="PKI73667.1"/>
    <property type="molecule type" value="Genomic_DNA"/>
</dbReference>
<sequence>MDPCLFGRRKKLHGFSLFRAPSKRSSALKHGPPSKMTYRFVAGSQRIENTDPIGRTPHWKSFGSKLDAFYEVSYLREDNKISSIDLPLINPLYGPECELSSEPTCALLDRAAWECPPSLENVLPSLGIRGKSRGSVRESGDSVERLEECSGTRACTFGELSARGMRLECTGGARGVRACAGSKCLRARGCASLCGYGCTVHPRARPSPEIT</sequence>
<protein>
    <submittedName>
        <fullName evidence="1">Uncharacterized protein</fullName>
    </submittedName>
</protein>
<organism evidence="1 2">
    <name type="scientific">Punica granatum</name>
    <name type="common">Pomegranate</name>
    <dbReference type="NCBI Taxonomy" id="22663"/>
    <lineage>
        <taxon>Eukaryota</taxon>
        <taxon>Viridiplantae</taxon>
        <taxon>Streptophyta</taxon>
        <taxon>Embryophyta</taxon>
        <taxon>Tracheophyta</taxon>
        <taxon>Spermatophyta</taxon>
        <taxon>Magnoliopsida</taxon>
        <taxon>eudicotyledons</taxon>
        <taxon>Gunneridae</taxon>
        <taxon>Pentapetalae</taxon>
        <taxon>rosids</taxon>
        <taxon>malvids</taxon>
        <taxon>Myrtales</taxon>
        <taxon>Lythraceae</taxon>
        <taxon>Punica</taxon>
    </lineage>
</organism>
<comment type="caution">
    <text evidence="1">The sequence shown here is derived from an EMBL/GenBank/DDBJ whole genome shotgun (WGS) entry which is preliminary data.</text>
</comment>
<proteinExistence type="predicted"/>
<keyword evidence="2" id="KW-1185">Reference proteome</keyword>
<dbReference type="AlphaFoldDB" id="A0A2I0KYW4"/>
<evidence type="ECO:0000313" key="2">
    <source>
        <dbReference type="Proteomes" id="UP000233551"/>
    </source>
</evidence>
<gene>
    <name evidence="1" type="ORF">CRG98_005908</name>
</gene>
<dbReference type="Proteomes" id="UP000233551">
    <property type="component" value="Unassembled WGS sequence"/>
</dbReference>